<evidence type="ECO:0000313" key="3">
    <source>
        <dbReference type="Proteomes" id="UP000664534"/>
    </source>
</evidence>
<comment type="caution">
    <text evidence="2">The sequence shown here is derived from an EMBL/GenBank/DDBJ whole genome shotgun (WGS) entry which is preliminary data.</text>
</comment>
<name>A0A8H3IK79_9LECA</name>
<protein>
    <submittedName>
        <fullName evidence="2">Uncharacterized protein</fullName>
    </submittedName>
</protein>
<organism evidence="2 3">
    <name type="scientific">Imshaugia aleurites</name>
    <dbReference type="NCBI Taxonomy" id="172621"/>
    <lineage>
        <taxon>Eukaryota</taxon>
        <taxon>Fungi</taxon>
        <taxon>Dikarya</taxon>
        <taxon>Ascomycota</taxon>
        <taxon>Pezizomycotina</taxon>
        <taxon>Lecanoromycetes</taxon>
        <taxon>OSLEUM clade</taxon>
        <taxon>Lecanoromycetidae</taxon>
        <taxon>Lecanorales</taxon>
        <taxon>Lecanorineae</taxon>
        <taxon>Parmeliaceae</taxon>
        <taxon>Imshaugia</taxon>
    </lineage>
</organism>
<reference evidence="2" key="1">
    <citation type="submission" date="2021-03" db="EMBL/GenBank/DDBJ databases">
        <authorList>
            <person name="Tagirdzhanova G."/>
        </authorList>
    </citation>
    <scope>NUCLEOTIDE SEQUENCE</scope>
</reference>
<feature type="compositionally biased region" description="Acidic residues" evidence="1">
    <location>
        <begin position="86"/>
        <end position="96"/>
    </location>
</feature>
<evidence type="ECO:0000313" key="2">
    <source>
        <dbReference type="EMBL" id="CAF9918530.1"/>
    </source>
</evidence>
<feature type="region of interest" description="Disordered" evidence="1">
    <location>
        <begin position="46"/>
        <end position="116"/>
    </location>
</feature>
<dbReference type="Proteomes" id="UP000664534">
    <property type="component" value="Unassembled WGS sequence"/>
</dbReference>
<keyword evidence="3" id="KW-1185">Reference proteome</keyword>
<sequence>MALTALLTFFTAKILSLYQRRRRRRRVPVAGVVELVLIGPVSRDISTSAADQGAGNADADADADGLRGRDVEDGVASKGARRNGDDVDDDNDNDINDGDRVHGQGQTNSDATFPARSARAYMYRTGERLDRISADGGVQRG</sequence>
<accession>A0A8H3IK79</accession>
<dbReference type="AlphaFoldDB" id="A0A8H3IK79"/>
<feature type="compositionally biased region" description="Low complexity" evidence="1">
    <location>
        <begin position="49"/>
        <end position="58"/>
    </location>
</feature>
<proteinExistence type="predicted"/>
<gene>
    <name evidence="2" type="ORF">IMSHALPRED_004332</name>
</gene>
<dbReference type="EMBL" id="CAJPDT010000020">
    <property type="protein sequence ID" value="CAF9918530.1"/>
    <property type="molecule type" value="Genomic_DNA"/>
</dbReference>
<evidence type="ECO:0000256" key="1">
    <source>
        <dbReference type="SAM" id="MobiDB-lite"/>
    </source>
</evidence>